<organism evidence="1 2">
    <name type="scientific">Shinella kummerowiae</name>
    <dbReference type="NCBI Taxonomy" id="417745"/>
    <lineage>
        <taxon>Bacteria</taxon>
        <taxon>Pseudomonadati</taxon>
        <taxon>Pseudomonadota</taxon>
        <taxon>Alphaproteobacteria</taxon>
        <taxon>Hyphomicrobiales</taxon>
        <taxon>Rhizobiaceae</taxon>
        <taxon>Shinella</taxon>
    </lineage>
</organism>
<dbReference type="EMBL" id="WUMK01000001">
    <property type="protein sequence ID" value="MXN44123.1"/>
    <property type="molecule type" value="Genomic_DNA"/>
</dbReference>
<reference evidence="1 2" key="1">
    <citation type="submission" date="2019-12" db="EMBL/GenBank/DDBJ databases">
        <title>Shinella kummerowiae sp. nov., a symbiotic bacterium isolated from root nodules of the herbal legume Kummerowia stipulacea.</title>
        <authorList>
            <person name="Gao J."/>
        </authorList>
    </citation>
    <scope>NUCLEOTIDE SEQUENCE [LARGE SCALE GENOMIC DNA]</scope>
    <source>
        <strain evidence="1 2">CCBAU 25048</strain>
    </source>
</reference>
<sequence>MFAVDYPNPTRAVKRGVMALFYESRHPRLAFVAVFGAHFIASADKATAEA</sequence>
<name>A0A6N8S5U8_9HYPH</name>
<accession>A0A6N8S5U8</accession>
<dbReference type="Proteomes" id="UP000435802">
    <property type="component" value="Unassembled WGS sequence"/>
</dbReference>
<keyword evidence="2" id="KW-1185">Reference proteome</keyword>
<protein>
    <submittedName>
        <fullName evidence="1">Uncharacterized protein</fullName>
    </submittedName>
</protein>
<proteinExistence type="predicted"/>
<dbReference type="AlphaFoldDB" id="A0A6N8S5U8"/>
<evidence type="ECO:0000313" key="1">
    <source>
        <dbReference type="EMBL" id="MXN44123.1"/>
    </source>
</evidence>
<dbReference type="RefSeq" id="WP_160857094.1">
    <property type="nucleotide sequence ID" value="NZ_WUMK01000001.1"/>
</dbReference>
<gene>
    <name evidence="1" type="ORF">GR138_02910</name>
</gene>
<comment type="caution">
    <text evidence="1">The sequence shown here is derived from an EMBL/GenBank/DDBJ whole genome shotgun (WGS) entry which is preliminary data.</text>
</comment>
<evidence type="ECO:0000313" key="2">
    <source>
        <dbReference type="Proteomes" id="UP000435802"/>
    </source>
</evidence>